<feature type="binding site" evidence="6">
    <location>
        <position position="82"/>
    </location>
    <ligand>
        <name>NAD(+)</name>
        <dbReference type="ChEBI" id="CHEBI:57540"/>
    </ligand>
</feature>
<dbReference type="Gene3D" id="2.60.200.30">
    <property type="entry name" value="Probable inorganic polyphosphate/atp-NAD kinase, domain 2"/>
    <property type="match status" value="1"/>
</dbReference>
<dbReference type="RefSeq" id="WP_009163291.1">
    <property type="nucleotide sequence ID" value="NZ_KB291010.1"/>
</dbReference>
<dbReference type="InterPro" id="IPR016064">
    <property type="entry name" value="NAD/diacylglycerol_kinase_sf"/>
</dbReference>
<dbReference type="PANTHER" id="PTHR20275">
    <property type="entry name" value="NAD KINASE"/>
    <property type="match status" value="1"/>
</dbReference>
<dbReference type="GO" id="GO:0046872">
    <property type="term" value="F:metal ion binding"/>
    <property type="evidence" value="ECO:0007669"/>
    <property type="project" value="UniProtKB-UniRule"/>
</dbReference>
<dbReference type="GO" id="GO:0051287">
    <property type="term" value="F:NAD binding"/>
    <property type="evidence" value="ECO:0007669"/>
    <property type="project" value="UniProtKB-ARBA"/>
</dbReference>
<comment type="caution">
    <text evidence="7">The sequence shown here is derived from an EMBL/GenBank/DDBJ whole genome shotgun (WGS) entry which is preliminary data.</text>
</comment>
<dbReference type="PANTHER" id="PTHR20275:SF0">
    <property type="entry name" value="NAD KINASE"/>
    <property type="match status" value="1"/>
</dbReference>
<comment type="similarity">
    <text evidence="6">Belongs to the NAD kinase family.</text>
</comment>
<dbReference type="SUPFAM" id="SSF111331">
    <property type="entry name" value="NAD kinase/diacylglycerol kinase-like"/>
    <property type="match status" value="1"/>
</dbReference>
<feature type="binding site" evidence="6">
    <location>
        <begin position="191"/>
        <end position="196"/>
    </location>
    <ligand>
        <name>NAD(+)</name>
        <dbReference type="ChEBI" id="CHEBI:57540"/>
    </ligand>
</feature>
<keyword evidence="6" id="KW-0547">Nucleotide-binding</keyword>
<dbReference type="GO" id="GO:0003951">
    <property type="term" value="F:NAD+ kinase activity"/>
    <property type="evidence" value="ECO:0007669"/>
    <property type="project" value="UniProtKB-UniRule"/>
</dbReference>
<proteinExistence type="inferred from homology"/>
<accession>L1N528</accession>
<evidence type="ECO:0000256" key="5">
    <source>
        <dbReference type="ARBA" id="ARBA00047925"/>
    </source>
</evidence>
<keyword evidence="4 6" id="KW-0520">NAD</keyword>
<dbReference type="NCBIfam" id="NF002521">
    <property type="entry name" value="PRK01911.1"/>
    <property type="match status" value="1"/>
</dbReference>
<dbReference type="HOGENOM" id="CLU_008831_0_3_10"/>
<evidence type="ECO:0000256" key="4">
    <source>
        <dbReference type="ARBA" id="ARBA00023027"/>
    </source>
</evidence>
<keyword evidence="2 6" id="KW-0418">Kinase</keyword>
<dbReference type="Pfam" id="PF01513">
    <property type="entry name" value="NAD_kinase"/>
    <property type="match status" value="1"/>
</dbReference>
<comment type="subcellular location">
    <subcellularLocation>
        <location evidence="6">Cytoplasm</location>
    </subcellularLocation>
</comment>
<comment type="catalytic activity">
    <reaction evidence="5 6">
        <text>NAD(+) + ATP = ADP + NADP(+) + H(+)</text>
        <dbReference type="Rhea" id="RHEA:18629"/>
        <dbReference type="ChEBI" id="CHEBI:15378"/>
        <dbReference type="ChEBI" id="CHEBI:30616"/>
        <dbReference type="ChEBI" id="CHEBI:57540"/>
        <dbReference type="ChEBI" id="CHEBI:58349"/>
        <dbReference type="ChEBI" id="CHEBI:456216"/>
        <dbReference type="EC" id="2.7.1.23"/>
    </reaction>
</comment>
<gene>
    <name evidence="6" type="primary">nadK</name>
    <name evidence="7" type="ORF">HMPREF9151_01986</name>
</gene>
<evidence type="ECO:0000313" key="7">
    <source>
        <dbReference type="EMBL" id="EKX98457.1"/>
    </source>
</evidence>
<feature type="binding site" evidence="6">
    <location>
        <position position="188"/>
    </location>
    <ligand>
        <name>NAD(+)</name>
        <dbReference type="ChEBI" id="CHEBI:57540"/>
    </ligand>
</feature>
<protein>
    <recommendedName>
        <fullName evidence="6">NAD kinase</fullName>
        <ecNumber evidence="6">2.7.1.23</ecNumber>
    </recommendedName>
    <alternativeName>
        <fullName evidence="6">ATP-dependent NAD kinase</fullName>
    </alternativeName>
</protein>
<keyword evidence="3 6" id="KW-0521">NADP</keyword>
<dbReference type="GO" id="GO:0019674">
    <property type="term" value="P:NAD+ metabolic process"/>
    <property type="evidence" value="ECO:0007669"/>
    <property type="project" value="InterPro"/>
</dbReference>
<evidence type="ECO:0000256" key="1">
    <source>
        <dbReference type="ARBA" id="ARBA00022679"/>
    </source>
</evidence>
<dbReference type="InterPro" id="IPR017437">
    <property type="entry name" value="ATP-NAD_kinase_PpnK-typ_C"/>
</dbReference>
<organism evidence="7 8">
    <name type="scientific">Hoylesella saccharolytica F0055</name>
    <dbReference type="NCBI Taxonomy" id="1127699"/>
    <lineage>
        <taxon>Bacteria</taxon>
        <taxon>Pseudomonadati</taxon>
        <taxon>Bacteroidota</taxon>
        <taxon>Bacteroidia</taxon>
        <taxon>Bacteroidales</taxon>
        <taxon>Prevotellaceae</taxon>
        <taxon>Hoylesella</taxon>
    </lineage>
</organism>
<feature type="active site" description="Proton acceptor" evidence="6">
    <location>
        <position position="77"/>
    </location>
</feature>
<dbReference type="HAMAP" id="MF_00361">
    <property type="entry name" value="NAD_kinase"/>
    <property type="match status" value="1"/>
</dbReference>
<dbReference type="OrthoDB" id="9774737at2"/>
<comment type="cofactor">
    <cofactor evidence="6">
        <name>a divalent metal cation</name>
        <dbReference type="ChEBI" id="CHEBI:60240"/>
    </cofactor>
</comment>
<dbReference type="STRING" id="1127699.HMPREF9151_01986"/>
<keyword evidence="6" id="KW-0963">Cytoplasm</keyword>
<dbReference type="InterPro" id="IPR002504">
    <property type="entry name" value="NADK"/>
</dbReference>
<evidence type="ECO:0000256" key="6">
    <source>
        <dbReference type="HAMAP-Rule" id="MF_00361"/>
    </source>
</evidence>
<keyword evidence="1 6" id="KW-0808">Transferase</keyword>
<dbReference type="GO" id="GO:0005737">
    <property type="term" value="C:cytoplasm"/>
    <property type="evidence" value="ECO:0007669"/>
    <property type="project" value="UniProtKB-SubCell"/>
</dbReference>
<feature type="binding site" evidence="6">
    <location>
        <position position="215"/>
    </location>
    <ligand>
        <name>NAD(+)</name>
        <dbReference type="ChEBI" id="CHEBI:57540"/>
    </ligand>
</feature>
<comment type="caution">
    <text evidence="6">Lacks conserved residue(s) required for the propagation of feature annotation.</text>
</comment>
<dbReference type="InterPro" id="IPR017438">
    <property type="entry name" value="ATP-NAD_kinase_N"/>
</dbReference>
<feature type="binding site" evidence="6">
    <location>
        <begin position="77"/>
        <end position="78"/>
    </location>
    <ligand>
        <name>NAD(+)</name>
        <dbReference type="ChEBI" id="CHEBI:57540"/>
    </ligand>
</feature>
<name>L1N528_9BACT</name>
<feature type="binding site" evidence="6">
    <location>
        <begin position="150"/>
        <end position="151"/>
    </location>
    <ligand>
        <name>NAD(+)</name>
        <dbReference type="ChEBI" id="CHEBI:57540"/>
    </ligand>
</feature>
<dbReference type="GO" id="GO:0006741">
    <property type="term" value="P:NADP+ biosynthetic process"/>
    <property type="evidence" value="ECO:0007669"/>
    <property type="project" value="UniProtKB-UniRule"/>
</dbReference>
<dbReference type="Gene3D" id="3.40.50.10330">
    <property type="entry name" value="Probable inorganic polyphosphate/atp-NAD kinase, domain 1"/>
    <property type="match status" value="1"/>
</dbReference>
<dbReference type="Pfam" id="PF20143">
    <property type="entry name" value="NAD_kinase_C"/>
    <property type="match status" value="1"/>
</dbReference>
<comment type="function">
    <text evidence="6">Involved in the regulation of the intracellular balance of NAD and NADP, and is a key enzyme in the biosynthesis of NADP. Catalyzes specifically the phosphorylation on 2'-hydroxyl of the adenosine moiety of NAD to yield NADP.</text>
</comment>
<evidence type="ECO:0000256" key="3">
    <source>
        <dbReference type="ARBA" id="ARBA00022857"/>
    </source>
</evidence>
<keyword evidence="6" id="KW-0067">ATP-binding</keyword>
<sequence>MSNKPLKFAVFGNEYQEKNERVIEEMLACLSRYGAEIYLDSRFYERVSQQKTQQTHISGMLTDDCFEADFAISMGGDGTFLKAASRVGAKNIPIIGINLGRLGFLADVLPAEIEQALTALFTGEFMLETHTVIQVEADGEGCENKPYAVNDIAVLKRDEAAMISIHTYVNGEYLITYQADGLIVSTPAGSTAYNLSNGGPIIVPGTNDLCLTPVAPHSLNIRPIVLSDDVEIELMVESRSHNFLIAVDGRSEKLVEGTRIRIKKAPYTIKVVRRNGQNYFSMLRNKMMWGADNRSNF</sequence>
<evidence type="ECO:0000313" key="8">
    <source>
        <dbReference type="Proteomes" id="UP000010433"/>
    </source>
</evidence>
<dbReference type="PATRIC" id="fig|1127699.3.peg.1823"/>
<evidence type="ECO:0000256" key="2">
    <source>
        <dbReference type="ARBA" id="ARBA00022777"/>
    </source>
</evidence>
<feature type="binding site" evidence="6">
    <location>
        <position position="180"/>
    </location>
    <ligand>
        <name>NAD(+)</name>
        <dbReference type="ChEBI" id="CHEBI:57540"/>
    </ligand>
</feature>
<dbReference type="GO" id="GO:0005524">
    <property type="term" value="F:ATP binding"/>
    <property type="evidence" value="ECO:0007669"/>
    <property type="project" value="UniProtKB-KW"/>
</dbReference>
<dbReference type="EMBL" id="AMEP01000113">
    <property type="protein sequence ID" value="EKX98457.1"/>
    <property type="molecule type" value="Genomic_DNA"/>
</dbReference>
<reference evidence="7 8" key="1">
    <citation type="submission" date="2012-05" db="EMBL/GenBank/DDBJ databases">
        <authorList>
            <person name="Weinstock G."/>
            <person name="Sodergren E."/>
            <person name="Lobos E.A."/>
            <person name="Fulton L."/>
            <person name="Fulton R."/>
            <person name="Courtney L."/>
            <person name="Fronick C."/>
            <person name="O'Laughlin M."/>
            <person name="Godfrey J."/>
            <person name="Wilson R.M."/>
            <person name="Miner T."/>
            <person name="Farmer C."/>
            <person name="Delehaunty K."/>
            <person name="Cordes M."/>
            <person name="Minx P."/>
            <person name="Tomlinson C."/>
            <person name="Chen J."/>
            <person name="Wollam A."/>
            <person name="Pepin K.H."/>
            <person name="Bhonagiri V."/>
            <person name="Zhang X."/>
            <person name="Suruliraj S."/>
            <person name="Warren W."/>
            <person name="Mitreva M."/>
            <person name="Mardis E.R."/>
            <person name="Wilson R.K."/>
        </authorList>
    </citation>
    <scope>NUCLEOTIDE SEQUENCE [LARGE SCALE GENOMIC DNA]</scope>
    <source>
        <strain evidence="7 8">F0055</strain>
    </source>
</reference>
<dbReference type="Proteomes" id="UP000010433">
    <property type="component" value="Unassembled WGS sequence"/>
</dbReference>
<dbReference type="AlphaFoldDB" id="L1N528"/>
<dbReference type="EC" id="2.7.1.23" evidence="6"/>
<keyword evidence="8" id="KW-1185">Reference proteome</keyword>